<gene>
    <name evidence="3" type="ORF">AFR_34015</name>
</gene>
<dbReference type="Pfam" id="PF04205">
    <property type="entry name" value="FMN_bind"/>
    <property type="match status" value="1"/>
</dbReference>
<dbReference type="EMBL" id="CP006272">
    <property type="protein sequence ID" value="AGZ45061.1"/>
    <property type="molecule type" value="Genomic_DNA"/>
</dbReference>
<dbReference type="GO" id="GO:0016020">
    <property type="term" value="C:membrane"/>
    <property type="evidence" value="ECO:0007669"/>
    <property type="project" value="InterPro"/>
</dbReference>
<proteinExistence type="predicted"/>
<feature type="region of interest" description="Disordered" evidence="1">
    <location>
        <begin position="34"/>
        <end position="85"/>
    </location>
</feature>
<dbReference type="AlphaFoldDB" id="U5WAW0"/>
<dbReference type="InterPro" id="IPR007329">
    <property type="entry name" value="FMN-bd"/>
</dbReference>
<protein>
    <recommendedName>
        <fullName evidence="2">FMN-binding domain-containing protein</fullName>
    </recommendedName>
</protein>
<dbReference type="Gene3D" id="3.90.1010.20">
    <property type="match status" value="1"/>
</dbReference>
<dbReference type="OrthoDB" id="8099475at2"/>
<evidence type="ECO:0000313" key="3">
    <source>
        <dbReference type="EMBL" id="AGZ45061.1"/>
    </source>
</evidence>
<dbReference type="Proteomes" id="UP000017746">
    <property type="component" value="Chromosome"/>
</dbReference>
<name>U5WAW0_9ACTN</name>
<feature type="compositionally biased region" description="Low complexity" evidence="1">
    <location>
        <begin position="47"/>
        <end position="56"/>
    </location>
</feature>
<dbReference type="SMART" id="SM00900">
    <property type="entry name" value="FMN_bind"/>
    <property type="match status" value="1"/>
</dbReference>
<accession>U5WAW0</accession>
<organism evidence="3 4">
    <name type="scientific">Actinoplanes friuliensis DSM 7358</name>
    <dbReference type="NCBI Taxonomy" id="1246995"/>
    <lineage>
        <taxon>Bacteria</taxon>
        <taxon>Bacillati</taxon>
        <taxon>Actinomycetota</taxon>
        <taxon>Actinomycetes</taxon>
        <taxon>Micromonosporales</taxon>
        <taxon>Micromonosporaceae</taxon>
        <taxon>Actinoplanes</taxon>
    </lineage>
</organism>
<evidence type="ECO:0000256" key="1">
    <source>
        <dbReference type="SAM" id="MobiDB-lite"/>
    </source>
</evidence>
<keyword evidence="4" id="KW-1185">Reference proteome</keyword>
<reference evidence="3 4" key="1">
    <citation type="journal article" date="2014" name="J. Biotechnol.">
        <title>Complete genome sequence of the actinobacterium Actinoplanes friuliensis HAG 010964, producer of the lipopeptide antibiotic friulimycin.</title>
        <authorList>
            <person name="Ruckert C."/>
            <person name="Szczepanowski R."/>
            <person name="Albersmeier A."/>
            <person name="Goesmann A."/>
            <person name="Fischer N."/>
            <person name="Steinkamper A."/>
            <person name="Puhler A."/>
            <person name="Biener R."/>
            <person name="Schwartz D."/>
            <person name="Kalinowski J."/>
        </authorList>
    </citation>
    <scope>NUCLEOTIDE SEQUENCE [LARGE SCALE GENOMIC DNA]</scope>
    <source>
        <strain evidence="3 4">DSM 7358</strain>
    </source>
</reference>
<evidence type="ECO:0000259" key="2">
    <source>
        <dbReference type="SMART" id="SM00900"/>
    </source>
</evidence>
<dbReference type="PATRIC" id="fig|1246995.3.peg.6885"/>
<sequence>MRRSTAAAVGTLTGAALIVGVRLSVTAPVVPSAAPPVVDLANSGQDADPSASPTKKPASKKPKAPAEDAESEESSGEAGGTGLTNGIFKGKAAKNPYGTIQVSIKVSGGKITAADATYPVTGDSATINPPAIASLKESTVQAQSAEVDAVSGATFTSESYVKSLQAAIDAATA</sequence>
<dbReference type="GO" id="GO:0010181">
    <property type="term" value="F:FMN binding"/>
    <property type="evidence" value="ECO:0007669"/>
    <property type="project" value="InterPro"/>
</dbReference>
<dbReference type="HOGENOM" id="CLU_065810_1_0_11"/>
<dbReference type="STRING" id="1246995.AFR_34015"/>
<evidence type="ECO:0000313" key="4">
    <source>
        <dbReference type="Proteomes" id="UP000017746"/>
    </source>
</evidence>
<feature type="domain" description="FMN-binding" evidence="2">
    <location>
        <begin position="90"/>
        <end position="171"/>
    </location>
</feature>
<dbReference type="RefSeq" id="WP_023561398.1">
    <property type="nucleotide sequence ID" value="NC_022657.1"/>
</dbReference>
<dbReference type="eggNOG" id="COG3976">
    <property type="taxonomic scope" value="Bacteria"/>
</dbReference>
<dbReference type="KEGG" id="afs:AFR_34015"/>